<evidence type="ECO:0000313" key="2">
    <source>
        <dbReference type="Proteomes" id="UP000465112"/>
    </source>
</evidence>
<keyword evidence="2" id="KW-1185">Reference proteome</keyword>
<dbReference type="AlphaFoldDB" id="A0A6A5F969"/>
<dbReference type="Proteomes" id="UP000465112">
    <property type="component" value="Chromosome 9"/>
</dbReference>
<dbReference type="EMBL" id="VHII01000009">
    <property type="protein sequence ID" value="KAF1385873.1"/>
    <property type="molecule type" value="Genomic_DNA"/>
</dbReference>
<reference evidence="1 2" key="1">
    <citation type="submission" date="2019-06" db="EMBL/GenBank/DDBJ databases">
        <title>A chromosome-scale genome assembly of the European perch, Perca fluviatilis.</title>
        <authorList>
            <person name="Roques C."/>
            <person name="Zahm M."/>
            <person name="Cabau C."/>
            <person name="Klopp C."/>
            <person name="Bouchez O."/>
            <person name="Donnadieu C."/>
            <person name="Kuhl H."/>
            <person name="Gislard M."/>
            <person name="Guendouz S."/>
            <person name="Journot L."/>
            <person name="Haffray P."/>
            <person name="Bestin A."/>
            <person name="Morvezen R."/>
            <person name="Feron R."/>
            <person name="Wen M."/>
            <person name="Jouanno E."/>
            <person name="Herpin A."/>
            <person name="Schartl M."/>
            <person name="Postlethwait J."/>
            <person name="Schaerlinger B."/>
            <person name="Chardard D."/>
            <person name="Lecocq T."/>
            <person name="Poncet C."/>
            <person name="Jaffrelo L."/>
            <person name="Lampietro C."/>
            <person name="Guiguen Y."/>
        </authorList>
    </citation>
    <scope>NUCLEOTIDE SEQUENCE [LARGE SCALE GENOMIC DNA]</scope>
    <source>
        <tissue evidence="1">Blood</tissue>
    </source>
</reference>
<sequence>MTEILKPLREGSRCALEEFGVIGFALPPLHGPGQLSSHAALPSCCSEASGPALRGNSAAGAQSAGWAEVAERMQQGS</sequence>
<organism evidence="1 2">
    <name type="scientific">Perca fluviatilis</name>
    <name type="common">European perch</name>
    <dbReference type="NCBI Taxonomy" id="8168"/>
    <lineage>
        <taxon>Eukaryota</taxon>
        <taxon>Metazoa</taxon>
        <taxon>Chordata</taxon>
        <taxon>Craniata</taxon>
        <taxon>Vertebrata</taxon>
        <taxon>Euteleostomi</taxon>
        <taxon>Actinopterygii</taxon>
        <taxon>Neopterygii</taxon>
        <taxon>Teleostei</taxon>
        <taxon>Neoteleostei</taxon>
        <taxon>Acanthomorphata</taxon>
        <taxon>Eupercaria</taxon>
        <taxon>Perciformes</taxon>
        <taxon>Percoidei</taxon>
        <taxon>Percidae</taxon>
        <taxon>Percinae</taxon>
        <taxon>Perca</taxon>
    </lineage>
</organism>
<name>A0A6A5F969_PERFL</name>
<protein>
    <submittedName>
        <fullName evidence="1">Uncharacterized protein</fullName>
    </submittedName>
</protein>
<proteinExistence type="predicted"/>
<comment type="caution">
    <text evidence="1">The sequence shown here is derived from an EMBL/GenBank/DDBJ whole genome shotgun (WGS) entry which is preliminary data.</text>
</comment>
<gene>
    <name evidence="1" type="ORF">PFLUV_G00112270</name>
</gene>
<accession>A0A6A5F969</accession>
<evidence type="ECO:0000313" key="1">
    <source>
        <dbReference type="EMBL" id="KAF1385873.1"/>
    </source>
</evidence>